<dbReference type="InterPro" id="IPR000847">
    <property type="entry name" value="LysR_HTH_N"/>
</dbReference>
<proteinExistence type="predicted"/>
<evidence type="ECO:0000313" key="2">
    <source>
        <dbReference type="EMBL" id="PWR23082.1"/>
    </source>
</evidence>
<gene>
    <name evidence="2" type="ORF">DKG75_00455</name>
</gene>
<evidence type="ECO:0000259" key="1">
    <source>
        <dbReference type="Pfam" id="PF00126"/>
    </source>
</evidence>
<dbReference type="Gene3D" id="1.10.10.10">
    <property type="entry name" value="Winged helix-like DNA-binding domain superfamily/Winged helix DNA-binding domain"/>
    <property type="match status" value="1"/>
</dbReference>
<dbReference type="RefSeq" id="WP_109919117.1">
    <property type="nucleotide sequence ID" value="NZ_QGLF01000001.1"/>
</dbReference>
<dbReference type="InterPro" id="IPR051815">
    <property type="entry name" value="Molybdate_resp_trans_reg"/>
</dbReference>
<evidence type="ECO:0000313" key="3">
    <source>
        <dbReference type="Proteomes" id="UP000246077"/>
    </source>
</evidence>
<dbReference type="PANTHER" id="PTHR30432:SF1">
    <property type="entry name" value="DNA-BINDING TRANSCRIPTIONAL DUAL REGULATOR MODE"/>
    <property type="match status" value="1"/>
</dbReference>
<dbReference type="Proteomes" id="UP000246077">
    <property type="component" value="Unassembled WGS sequence"/>
</dbReference>
<dbReference type="InterPro" id="IPR036390">
    <property type="entry name" value="WH_DNA-bd_sf"/>
</dbReference>
<organism evidence="2 3">
    <name type="scientific">Zavarzinia compransoris</name>
    <dbReference type="NCBI Taxonomy" id="1264899"/>
    <lineage>
        <taxon>Bacteria</taxon>
        <taxon>Pseudomonadati</taxon>
        <taxon>Pseudomonadota</taxon>
        <taxon>Alphaproteobacteria</taxon>
        <taxon>Rhodospirillales</taxon>
        <taxon>Zavarziniaceae</taxon>
        <taxon>Zavarzinia</taxon>
    </lineage>
</organism>
<accession>A0A317E926</accession>
<dbReference type="InterPro" id="IPR036388">
    <property type="entry name" value="WH-like_DNA-bd_sf"/>
</dbReference>
<protein>
    <submittedName>
        <fullName evidence="2">LysR family transcriptional regulator</fullName>
    </submittedName>
</protein>
<keyword evidence="3" id="KW-1185">Reference proteome</keyword>
<dbReference type="GO" id="GO:0003700">
    <property type="term" value="F:DNA-binding transcription factor activity"/>
    <property type="evidence" value="ECO:0007669"/>
    <property type="project" value="InterPro"/>
</dbReference>
<feature type="domain" description="HTH lysR-type" evidence="1">
    <location>
        <begin position="21"/>
        <end position="82"/>
    </location>
</feature>
<dbReference type="OrthoDB" id="9800709at2"/>
<comment type="caution">
    <text evidence="2">The sequence shown here is derived from an EMBL/GenBank/DDBJ whole genome shotgun (WGS) entry which is preliminary data.</text>
</comment>
<name>A0A317E926_9PROT</name>
<sequence>MPHFKIRLYFDDDSWLGPGKIELLERIAAAGSIAAASREMNMSYKRAWDLVAEMNRIFGQPVVSAQMGGRHGGGAELTPLGRCLIARFRAIEATCNATAAAEIDAIEALRQPAAS</sequence>
<reference evidence="3" key="1">
    <citation type="submission" date="2018-05" db="EMBL/GenBank/DDBJ databases">
        <title>Zavarzinia sp. HR-AS.</title>
        <authorList>
            <person name="Lee Y."/>
            <person name="Jeon C.O."/>
        </authorList>
    </citation>
    <scope>NUCLEOTIDE SEQUENCE [LARGE SCALE GENOMIC DNA]</scope>
    <source>
        <strain evidence="3">DSM 1231</strain>
    </source>
</reference>
<dbReference type="EMBL" id="QGLF01000001">
    <property type="protein sequence ID" value="PWR23082.1"/>
    <property type="molecule type" value="Genomic_DNA"/>
</dbReference>
<dbReference type="Pfam" id="PF00126">
    <property type="entry name" value="HTH_1"/>
    <property type="match status" value="1"/>
</dbReference>
<dbReference type="SUPFAM" id="SSF46785">
    <property type="entry name" value="Winged helix' DNA-binding domain"/>
    <property type="match status" value="1"/>
</dbReference>
<dbReference type="PANTHER" id="PTHR30432">
    <property type="entry name" value="TRANSCRIPTIONAL REGULATOR MODE"/>
    <property type="match status" value="1"/>
</dbReference>
<dbReference type="AlphaFoldDB" id="A0A317E926"/>